<dbReference type="CDD" id="cd21159">
    <property type="entry name" value="XendoU"/>
    <property type="match status" value="1"/>
</dbReference>
<feature type="domain" description="ZZ-type" evidence="11">
    <location>
        <begin position="1193"/>
        <end position="1249"/>
    </location>
</feature>
<feature type="region of interest" description="Disordered" evidence="9">
    <location>
        <begin position="1346"/>
        <end position="1370"/>
    </location>
</feature>
<evidence type="ECO:0000313" key="14">
    <source>
        <dbReference type="Proteomes" id="UP001258017"/>
    </source>
</evidence>
<keyword evidence="10" id="KW-0732">Signal</keyword>
<feature type="region of interest" description="Disordered" evidence="9">
    <location>
        <begin position="1689"/>
        <end position="1721"/>
    </location>
</feature>
<dbReference type="SMART" id="SM00365">
    <property type="entry name" value="LRR_SD22"/>
    <property type="match status" value="9"/>
</dbReference>
<dbReference type="InterPro" id="IPR003591">
    <property type="entry name" value="Leu-rich_rpt_typical-subtyp"/>
</dbReference>
<reference evidence="13" key="2">
    <citation type="journal article" date="2023" name="Commun. Biol.">
        <title>Intrasexual cuticular hydrocarbon dimorphism in a wasp sheds light on hydrocarbon biosynthesis genes in Hymenoptera.</title>
        <authorList>
            <person name="Moris V.C."/>
            <person name="Podsiadlowski L."/>
            <person name="Martin S."/>
            <person name="Oeyen J.P."/>
            <person name="Donath A."/>
            <person name="Petersen M."/>
            <person name="Wilbrandt J."/>
            <person name="Misof B."/>
            <person name="Liedtke D."/>
            <person name="Thamm M."/>
            <person name="Scheiner R."/>
            <person name="Schmitt T."/>
            <person name="Niehuis O."/>
        </authorList>
    </citation>
    <scope>NUCLEOTIDE SEQUENCE</scope>
    <source>
        <strain evidence="13">GBR_01_08_01A</strain>
    </source>
</reference>
<dbReference type="Pfam" id="PF09412">
    <property type="entry name" value="XendoU"/>
    <property type="match status" value="1"/>
</dbReference>
<evidence type="ECO:0000256" key="10">
    <source>
        <dbReference type="SAM" id="SignalP"/>
    </source>
</evidence>
<dbReference type="InterPro" id="IPR043145">
    <property type="entry name" value="Znf_ZZ_sf"/>
</dbReference>
<dbReference type="PROSITE" id="PS01357">
    <property type="entry name" value="ZF_ZZ_1"/>
    <property type="match status" value="1"/>
</dbReference>
<dbReference type="SMART" id="SM00291">
    <property type="entry name" value="ZnF_ZZ"/>
    <property type="match status" value="1"/>
</dbReference>
<feature type="compositionally biased region" description="Low complexity" evidence="9">
    <location>
        <begin position="1504"/>
        <end position="1524"/>
    </location>
</feature>
<evidence type="ECO:0000256" key="4">
    <source>
        <dbReference type="ARBA" id="ARBA00022771"/>
    </source>
</evidence>
<dbReference type="GO" id="GO:0045202">
    <property type="term" value="C:synapse"/>
    <property type="evidence" value="ECO:0007669"/>
    <property type="project" value="TreeGrafter"/>
</dbReference>
<dbReference type="Pfam" id="PF12799">
    <property type="entry name" value="LRR_4"/>
    <property type="match status" value="2"/>
</dbReference>
<keyword evidence="3" id="KW-0677">Repeat</keyword>
<keyword evidence="2" id="KW-0479">Metal-binding</keyword>
<feature type="compositionally biased region" description="Basic and acidic residues" evidence="9">
    <location>
        <begin position="393"/>
        <end position="417"/>
    </location>
</feature>
<feature type="compositionally biased region" description="Gly residues" evidence="9">
    <location>
        <begin position="358"/>
        <end position="367"/>
    </location>
</feature>
<dbReference type="PROSITE" id="PS51450">
    <property type="entry name" value="LRR"/>
    <property type="match status" value="6"/>
</dbReference>
<dbReference type="PROSITE" id="PS50135">
    <property type="entry name" value="ZF_ZZ_2"/>
    <property type="match status" value="1"/>
</dbReference>
<feature type="region of interest" description="Disordered" evidence="9">
    <location>
        <begin position="282"/>
        <end position="696"/>
    </location>
</feature>
<dbReference type="EMBL" id="JAIFRP010000705">
    <property type="protein sequence ID" value="KAK2577987.1"/>
    <property type="molecule type" value="Genomic_DNA"/>
</dbReference>
<evidence type="ECO:0000256" key="1">
    <source>
        <dbReference type="ARBA" id="ARBA00022614"/>
    </source>
</evidence>
<dbReference type="Pfam" id="PF01391">
    <property type="entry name" value="Collagen"/>
    <property type="match status" value="5"/>
</dbReference>
<evidence type="ECO:0000256" key="6">
    <source>
        <dbReference type="ARBA" id="ARBA00022833"/>
    </source>
</evidence>
<dbReference type="InterPro" id="IPR015153">
    <property type="entry name" value="EF-hand_dom_typ1"/>
</dbReference>
<feature type="compositionally biased region" description="Pro residues" evidence="9">
    <location>
        <begin position="598"/>
        <end position="610"/>
    </location>
</feature>
<dbReference type="Pfam" id="PF09069">
    <property type="entry name" value="EF-hand_3"/>
    <property type="match status" value="1"/>
</dbReference>
<keyword evidence="6" id="KW-0862">Zinc</keyword>
<dbReference type="Gene3D" id="2.60.120.200">
    <property type="match status" value="1"/>
</dbReference>
<feature type="domain" description="EndoU" evidence="12">
    <location>
        <begin position="2565"/>
        <end position="2828"/>
    </location>
</feature>
<dbReference type="SUPFAM" id="SSF142877">
    <property type="entry name" value="EndoU-like"/>
    <property type="match status" value="1"/>
</dbReference>
<sequence>MLTFVDPTKLYRMWSLCLSLWLLFQIKMIRTQNFTGNTTTVALSRGPCEVYKAGEDDLHTFDFISKFKLDLLDVHYTGVTRVKGSNRMQTAYRLERDTDVTLPTETILPSGLPDVFAAVCTFRVKKIQRQPWHILRILDKHGTSQFVITVNPKNLTMEISLISAEGDLETTSFLAPQAFDKNWHKIHFGVVKNSVTLYVDCEHIGTENVKSRGVIRTDGEISAAKLINSRITVPIDVQWMVLNCDPHVVERDRCEELPRIPSNLLLAQRRAVCETICPQGPPGFNGSAGPPGPPGVPGLPGLRGPPGDQGRIGPKGFTGARGFPGPSGSKGSIGPIGPPGLKGEHGERGDMGFPGLKGDQGLGGPRGYPGLPGAPGNISDLSSILPRFVGPGKKGEQGTKGEPGERGEKGERGDQGERGYPGLIGFPGINGRAGPPGPPGTKGDIGLPGIPGPRGPPGEPGISGLLGAQGQKGEPGEAGLDGTPGEDGVAGRKGEAGKVGPQGLPGLPGKDGVPGLSGLQGSPGLRGEPGPPGNRGVEGIPGKIGSPGLDGKPGSKGERGERGESGSIGPRGLPGNAGLPGLPGSVGLPGLEGRPGVPGSPGPPGPPGPPGAVGDMLSTNNVLESIGSPGASGPRGLPGVPGLPGERGAPGERGPEGPPGPPGMPGKDGAPGLQGPPGNTGQTGLPGLQGLPGRSISEAEIRDICATVLREHMTEMATLMQGPPGPPGRGRPGRPGSPGPQGRPGTPTQTGLTPTFTSPVINYLLIKRNSRESNERLKELTEGLRGPPGLPGLIRHGRPGRAGTQGIPGDPGPSGLPGEPGFIGLPGPQGPMGIQGPPGERGEKGDRGPEGVGLEGPVGPRGLPGPPGVNGIGLPGRQGDRGEPGRAGVPGIRGAPGAQGPPGFCEFCNYPNSNYIHAYARSNEKGPGNSGIADSKIRKLFFPSHEYIQDKMAEDGAGGSGNSSSGEASRLQLLQEMRQQNFDSIRFASYRTACKLRFIQKKVHLHNVDIWNVIEAFRENGLNTLEPSSTLGVSRLETLLSSLFHALNKRVPVSQQAKVDATTALLMNWLLAAYTSGENNKISVFSVKVALATLCAGKLMDKFRYIYSQISDSNGHMIHWRFADYLKEVLALTAAVYESPSFGYSEGLASTIFPPNSKVTVNDFLDTLMSDPGPHCLIWLPLYHRMAAVETVAHPIMCDACHKENFTGFRYRCQKCHSYQLCQDCFWRGKVSGTHNIDHETREYSSFKSPSKQIGHSLRKSFRCVPEKGKNNIPRFPEQPEKTLDLSHIVPPSPLPSHNGFPDPGFMAPFDSGSMDSRSTLRSMDSSRLDDEHKLIARYAQRLAQEARTMPRTASRMSQADQAGRTPSDANLASLDASRAQRELISQLEAKNKEIMREIARLRRQQEIEAAGLENPALMSELRALRQRKDELETHLATLQDSRRQLMVQLEGLMKMLKNHQASPRSTPNSSPRSTKSPPLPPGTVTSSRSAPATPGGTLSTTPQQQQQQQQQNQSQMSQSYQSSVPTTSVPNMPGNAMLGTIQNPIPDSLSCVGGDVRSAFRTNSLPGSGSSSANNSLGRSLRNDLLVAADSVTNAMSTLVRELNSDVLWNVCDAPPVNVSWWLADSDQEDHSHNSGRINIRKPLDFEAGEDGDDSSGGGNSWREELQRRYQQENDFLAELRARNVSISQATSATSSNEQEQERGDREEAEGEKEDENETDWSEAVKRWIGYQQLKLHMYHCGNITLREYTSSTEDAMQVCQEILEESLCPLANKERYADEFHEPRHRCTDNRFCQIYNLTRPNLSDELFVVEYEYVFENDPSEEYTHEIDSTSPPSSIDHLTIREISSYLQTDEPDVLMLTTICLTGQGINTLDDSLDLPNLRELDLSYNRLELFPNAQIIMHVKKLDLSFNNIRWIRVSDTLLALEDLDISWNCIARCIKSLQTIKIFIPNLKMLNFEKNPFLDVVQQEKIILIARAYFPRLNFVYDTKSADSILEKAPICPLDQREDTWSIDCEILAPINDNEESTNIKDAGLSEKRKKLRTRHVHVPPCDIVTELHGSRKLFNASTICATHCPIMRLQLKKSSIHLVRLNLSDNCITTVDGITQENFPKLRYLDLTNNLITSLKPMGSYNTIQELYCGHNEIRRLAEIENLKNWHRLRVVDFSYNPTESEISYKDFLIFHLVNLKYISGQYVETSNIMQARNAFGNLLDKNMLLAMNVAPKLTNIKQLDIVKCSIKKINVPSSLLVHLESLDLSRNQITTLENLNTLPKLKTLRMSYNRLEVLDMDQFKNSETFPNLCTLHLDHNRIGSIAWSDDSHVVLTLKHLFLHHNRLTSIDGLRMNSTLETLIMDHNKVETVDINCFHEDNNIACLSLESNKIQDLQFIKRLSLLKRLYIADNRISNEDELETLNSLEHLEELTLAGNPLCKKMNCYKFGLRNFTRIKMMDGFNLLGKICGIDPYTYECIFSRYWEIRQSTYAHLIHIKMHLANCIRHNSLLINLVLHLLLLCHVTGQNANINNNNNNNVTPQNTHSKNNKNNVNTNKNNASNNNKNSNAQLPAISDTELQKITEELFEKNACCMYRDITVSYQGWIKGENITDNAPRPFLRVPSTVFSHPTIAKLVKLFDNYELDIRQREVVTPEEGLEEDDFINTLISSDITTKTMNFLATKGYFMKSPQTYKNIIKSIWFQPYSRIKGAVGSSGFEHVFLVEKKNDNSIVGLHNWIYFAKQETSNNLNYLGYGRKILLDNKAAIARLHFNYKGKYKSSTMFVGTLPELEMAVYTLCFYTRPNAKCRISFAGHKFNIQTYTWQQNNKKYIGAAFPLI</sequence>
<dbReference type="InterPro" id="IPR008160">
    <property type="entry name" value="Collagen"/>
</dbReference>
<dbReference type="InterPro" id="IPR048287">
    <property type="entry name" value="TSPN-like_N"/>
</dbReference>
<dbReference type="Pfam" id="PF09068">
    <property type="entry name" value="EF-hand_2"/>
    <property type="match status" value="1"/>
</dbReference>
<feature type="compositionally biased region" description="Low complexity" evidence="9">
    <location>
        <begin position="513"/>
        <end position="526"/>
    </location>
</feature>
<keyword evidence="1" id="KW-0433">Leucine-rich repeat</keyword>
<feature type="compositionally biased region" description="Basic and acidic residues" evidence="9">
    <location>
        <begin position="840"/>
        <end position="849"/>
    </location>
</feature>
<dbReference type="GO" id="GO:0004521">
    <property type="term" value="F:RNA endonuclease activity"/>
    <property type="evidence" value="ECO:0007669"/>
    <property type="project" value="InterPro"/>
</dbReference>
<accession>A0AAD9RE30</accession>
<dbReference type="InterPro" id="IPR050774">
    <property type="entry name" value="KCMF1/Dystrophin"/>
</dbReference>
<protein>
    <submittedName>
        <fullName evidence="13">Uncharacterized protein</fullName>
    </submittedName>
</protein>
<feature type="compositionally biased region" description="Low complexity" evidence="9">
    <location>
        <begin position="743"/>
        <end position="756"/>
    </location>
</feature>
<dbReference type="InterPro" id="IPR018998">
    <property type="entry name" value="EndoU_C"/>
</dbReference>
<evidence type="ECO:0000256" key="3">
    <source>
        <dbReference type="ARBA" id="ARBA00022737"/>
    </source>
</evidence>
<evidence type="ECO:0000256" key="7">
    <source>
        <dbReference type="PROSITE-ProRule" id="PRU00228"/>
    </source>
</evidence>
<feature type="compositionally biased region" description="Low complexity" evidence="9">
    <location>
        <begin position="565"/>
        <end position="597"/>
    </location>
</feature>
<dbReference type="Gene3D" id="3.30.60.90">
    <property type="match status" value="1"/>
</dbReference>
<feature type="compositionally biased region" description="Low complexity" evidence="9">
    <location>
        <begin position="324"/>
        <end position="341"/>
    </location>
</feature>
<feature type="compositionally biased region" description="Low complexity" evidence="9">
    <location>
        <begin position="829"/>
        <end position="838"/>
    </location>
</feature>
<dbReference type="Pfam" id="PF00569">
    <property type="entry name" value="ZZ"/>
    <property type="match status" value="1"/>
</dbReference>
<dbReference type="SUPFAM" id="SSF57850">
    <property type="entry name" value="RING/U-box"/>
    <property type="match status" value="1"/>
</dbReference>
<keyword evidence="8" id="KW-0175">Coiled coil</keyword>
<keyword evidence="4 7" id="KW-0863">Zinc-finger</keyword>
<dbReference type="SUPFAM" id="SSF49899">
    <property type="entry name" value="Concanavalin A-like lectins/glucanases"/>
    <property type="match status" value="1"/>
</dbReference>
<dbReference type="SUPFAM" id="SSF47473">
    <property type="entry name" value="EF-hand"/>
    <property type="match status" value="2"/>
</dbReference>
<evidence type="ECO:0000256" key="2">
    <source>
        <dbReference type="ARBA" id="ARBA00022723"/>
    </source>
</evidence>
<feature type="region of interest" description="Disordered" evidence="9">
    <location>
        <begin position="718"/>
        <end position="756"/>
    </location>
</feature>
<feature type="region of interest" description="Disordered" evidence="9">
    <location>
        <begin position="829"/>
        <end position="866"/>
    </location>
</feature>
<feature type="coiled-coil region" evidence="8">
    <location>
        <begin position="1378"/>
        <end position="1449"/>
    </location>
</feature>
<proteinExistence type="predicted"/>
<dbReference type="GO" id="GO:0016787">
    <property type="term" value="F:hydrolase activity"/>
    <property type="evidence" value="ECO:0007669"/>
    <property type="project" value="UniProtKB-KW"/>
</dbReference>
<reference evidence="13" key="1">
    <citation type="submission" date="2021-08" db="EMBL/GenBank/DDBJ databases">
        <authorList>
            <person name="Misof B."/>
            <person name="Oliver O."/>
            <person name="Podsiadlowski L."/>
            <person name="Donath A."/>
            <person name="Peters R."/>
            <person name="Mayer C."/>
            <person name="Rust J."/>
            <person name="Gunkel S."/>
            <person name="Lesny P."/>
            <person name="Martin S."/>
            <person name="Oeyen J.P."/>
            <person name="Petersen M."/>
            <person name="Panagiotis P."/>
            <person name="Wilbrandt J."/>
            <person name="Tanja T."/>
        </authorList>
    </citation>
    <scope>NUCLEOTIDE SEQUENCE</scope>
    <source>
        <strain evidence="13">GBR_01_08_01A</strain>
        <tissue evidence="13">Thorax + abdomen</tissue>
    </source>
</reference>
<feature type="compositionally biased region" description="Low complexity" evidence="9">
    <location>
        <begin position="1463"/>
        <end position="1477"/>
    </location>
</feature>
<dbReference type="InterPro" id="IPR011992">
    <property type="entry name" value="EF-hand-dom_pair"/>
</dbReference>
<dbReference type="PANTHER" id="PTHR12268">
    <property type="entry name" value="E3 UBIQUITIN-PROTEIN LIGASE KCMF1"/>
    <property type="match status" value="1"/>
</dbReference>
<evidence type="ECO:0000313" key="13">
    <source>
        <dbReference type="EMBL" id="KAK2577987.1"/>
    </source>
</evidence>
<feature type="region of interest" description="Disordered" evidence="9">
    <location>
        <begin position="1459"/>
        <end position="1542"/>
    </location>
</feature>
<dbReference type="InterPro" id="IPR032675">
    <property type="entry name" value="LRR_dom_sf"/>
</dbReference>
<feature type="signal peptide" evidence="10">
    <location>
        <begin position="1"/>
        <end position="31"/>
    </location>
</feature>
<name>A0AAD9RE30_9HYME</name>
<feature type="compositionally biased region" description="Low complexity" evidence="9">
    <location>
        <begin position="665"/>
        <end position="693"/>
    </location>
</feature>
<evidence type="ECO:0000259" key="12">
    <source>
        <dbReference type="PROSITE" id="PS51959"/>
    </source>
</evidence>
<feature type="compositionally biased region" description="Low complexity" evidence="9">
    <location>
        <begin position="634"/>
        <end position="647"/>
    </location>
</feature>
<feature type="region of interest" description="Disordered" evidence="9">
    <location>
        <begin position="2523"/>
        <end position="2561"/>
    </location>
</feature>
<feature type="chain" id="PRO_5041907742" evidence="10">
    <location>
        <begin position="32"/>
        <end position="2828"/>
    </location>
</feature>
<feature type="compositionally biased region" description="Pro residues" evidence="9">
    <location>
        <begin position="450"/>
        <end position="459"/>
    </location>
</feature>
<dbReference type="InterPro" id="IPR000433">
    <property type="entry name" value="Znf_ZZ"/>
</dbReference>
<feature type="region of interest" description="Disordered" evidence="9">
    <location>
        <begin position="776"/>
        <end position="816"/>
    </location>
</feature>
<evidence type="ECO:0000256" key="8">
    <source>
        <dbReference type="SAM" id="Coils"/>
    </source>
</evidence>
<dbReference type="Gene3D" id="1.10.238.10">
    <property type="entry name" value="EF-hand"/>
    <property type="match status" value="2"/>
</dbReference>
<dbReference type="SMART" id="SM00210">
    <property type="entry name" value="TSPN"/>
    <property type="match status" value="1"/>
</dbReference>
<dbReference type="GO" id="GO:0016010">
    <property type="term" value="C:dystrophin-associated glycoprotein complex"/>
    <property type="evidence" value="ECO:0007669"/>
    <property type="project" value="UniProtKB-ARBA"/>
</dbReference>
<keyword evidence="5" id="KW-0378">Hydrolase</keyword>
<evidence type="ECO:0000259" key="11">
    <source>
        <dbReference type="PROSITE" id="PS50135"/>
    </source>
</evidence>
<dbReference type="InterPro" id="IPR013320">
    <property type="entry name" value="ConA-like_dom_sf"/>
</dbReference>
<dbReference type="InterPro" id="IPR001611">
    <property type="entry name" value="Leu-rich_rpt"/>
</dbReference>
<dbReference type="SUPFAM" id="SSF52058">
    <property type="entry name" value="L domain-like"/>
    <property type="match status" value="3"/>
</dbReference>
<gene>
    <name evidence="13" type="ORF">KPH14_008418</name>
</gene>
<dbReference type="InterPro" id="IPR025875">
    <property type="entry name" value="Leu-rich_rpt_4"/>
</dbReference>
<dbReference type="InterPro" id="IPR015154">
    <property type="entry name" value="EF-hand_dom_typ2"/>
</dbReference>
<comment type="caution">
    <text evidence="13">The sequence shown here is derived from an EMBL/GenBank/DDBJ whole genome shotgun (WGS) entry which is preliminary data.</text>
</comment>
<feature type="compositionally biased region" description="Acidic residues" evidence="9">
    <location>
        <begin position="1708"/>
        <end position="1721"/>
    </location>
</feature>
<keyword evidence="14" id="KW-1185">Reference proteome</keyword>
<feature type="compositionally biased region" description="Low complexity" evidence="9">
    <location>
        <begin position="783"/>
        <end position="794"/>
    </location>
</feature>
<dbReference type="GO" id="GO:0008270">
    <property type="term" value="F:zinc ion binding"/>
    <property type="evidence" value="ECO:0007669"/>
    <property type="project" value="UniProtKB-KW"/>
</dbReference>
<feature type="region of interest" description="Disordered" evidence="9">
    <location>
        <begin position="1629"/>
        <end position="1662"/>
    </location>
</feature>
<feature type="compositionally biased region" description="Low complexity" evidence="9">
    <location>
        <begin position="2523"/>
        <end position="2558"/>
    </location>
</feature>
<dbReference type="GO" id="GO:0099536">
    <property type="term" value="P:synaptic signaling"/>
    <property type="evidence" value="ECO:0007669"/>
    <property type="project" value="TreeGrafter"/>
</dbReference>
<dbReference type="GO" id="GO:0050804">
    <property type="term" value="P:modulation of chemical synaptic transmission"/>
    <property type="evidence" value="ECO:0007669"/>
    <property type="project" value="UniProtKB-ARBA"/>
</dbReference>
<dbReference type="CDD" id="cd16244">
    <property type="entry name" value="EFh_DTN"/>
    <property type="match status" value="1"/>
</dbReference>
<dbReference type="PROSITE" id="PS51959">
    <property type="entry name" value="ENDOU"/>
    <property type="match status" value="1"/>
</dbReference>
<dbReference type="Gene3D" id="3.80.10.10">
    <property type="entry name" value="Ribonuclease Inhibitor"/>
    <property type="match status" value="4"/>
</dbReference>
<dbReference type="SMART" id="SM00369">
    <property type="entry name" value="LRR_TYP"/>
    <property type="match status" value="6"/>
</dbReference>
<dbReference type="PANTHER" id="PTHR12268:SF27">
    <property type="entry name" value="DYSTROBREVIN, ISOFORM F"/>
    <property type="match status" value="1"/>
</dbReference>
<organism evidence="13 14">
    <name type="scientific">Odynerus spinipes</name>
    <dbReference type="NCBI Taxonomy" id="1348599"/>
    <lineage>
        <taxon>Eukaryota</taxon>
        <taxon>Metazoa</taxon>
        <taxon>Ecdysozoa</taxon>
        <taxon>Arthropoda</taxon>
        <taxon>Hexapoda</taxon>
        <taxon>Insecta</taxon>
        <taxon>Pterygota</taxon>
        <taxon>Neoptera</taxon>
        <taxon>Endopterygota</taxon>
        <taxon>Hymenoptera</taxon>
        <taxon>Apocrita</taxon>
        <taxon>Aculeata</taxon>
        <taxon>Vespoidea</taxon>
        <taxon>Vespidae</taxon>
        <taxon>Eumeninae</taxon>
        <taxon>Odynerus</taxon>
    </lineage>
</organism>
<evidence type="ECO:0000256" key="5">
    <source>
        <dbReference type="ARBA" id="ARBA00022801"/>
    </source>
</evidence>
<evidence type="ECO:0000256" key="9">
    <source>
        <dbReference type="SAM" id="MobiDB-lite"/>
    </source>
</evidence>
<dbReference type="Proteomes" id="UP001258017">
    <property type="component" value="Unassembled WGS sequence"/>
</dbReference>
<dbReference type="InterPro" id="IPR037227">
    <property type="entry name" value="EndoU-like"/>
</dbReference>
<feature type="compositionally biased region" description="Polar residues" evidence="9">
    <location>
        <begin position="1484"/>
        <end position="1503"/>
    </location>
</feature>
<dbReference type="Gene3D" id="1.20.5.320">
    <property type="entry name" value="6-Phosphogluconate Dehydrogenase, domain 3"/>
    <property type="match status" value="2"/>
</dbReference>
<dbReference type="CDD" id="cd02334">
    <property type="entry name" value="ZZ_dystrophin"/>
    <property type="match status" value="1"/>
</dbReference>
<dbReference type="GO" id="GO:0046716">
    <property type="term" value="P:muscle cell cellular homeostasis"/>
    <property type="evidence" value="ECO:0007669"/>
    <property type="project" value="UniProtKB-ARBA"/>
</dbReference>
<feature type="compositionally biased region" description="Basic and acidic residues" evidence="9">
    <location>
        <begin position="553"/>
        <end position="564"/>
    </location>
</feature>